<gene>
    <name evidence="1" type="ORF">CINCED_3A011666</name>
</gene>
<sequence>CIDNLTNNILTNSSLPNFAFSEMISFTSVLYPHAFRWNRVYPEQCTLNVLDPKMLLLKLLIYCHLFRDTDKTADRLTKHLLLDIDIDNMEFRMMRYRYFKNKIALY</sequence>
<accession>A0A5E4N4L2</accession>
<name>A0A5E4N4L2_9HEMI</name>
<protein>
    <submittedName>
        <fullName evidence="1">Uncharacterized protein</fullName>
    </submittedName>
</protein>
<dbReference type="AlphaFoldDB" id="A0A5E4N4L2"/>
<dbReference type="Proteomes" id="UP000325440">
    <property type="component" value="Unassembled WGS sequence"/>
</dbReference>
<evidence type="ECO:0000313" key="1">
    <source>
        <dbReference type="EMBL" id="VVC38921.1"/>
    </source>
</evidence>
<reference evidence="1 2" key="1">
    <citation type="submission" date="2019-08" db="EMBL/GenBank/DDBJ databases">
        <authorList>
            <person name="Alioto T."/>
            <person name="Alioto T."/>
            <person name="Gomez Garrido J."/>
        </authorList>
    </citation>
    <scope>NUCLEOTIDE SEQUENCE [LARGE SCALE GENOMIC DNA]</scope>
</reference>
<organism evidence="1 2">
    <name type="scientific">Cinara cedri</name>
    <dbReference type="NCBI Taxonomy" id="506608"/>
    <lineage>
        <taxon>Eukaryota</taxon>
        <taxon>Metazoa</taxon>
        <taxon>Ecdysozoa</taxon>
        <taxon>Arthropoda</taxon>
        <taxon>Hexapoda</taxon>
        <taxon>Insecta</taxon>
        <taxon>Pterygota</taxon>
        <taxon>Neoptera</taxon>
        <taxon>Paraneoptera</taxon>
        <taxon>Hemiptera</taxon>
        <taxon>Sternorrhyncha</taxon>
        <taxon>Aphidomorpha</taxon>
        <taxon>Aphidoidea</taxon>
        <taxon>Aphididae</taxon>
        <taxon>Lachninae</taxon>
        <taxon>Cinara</taxon>
    </lineage>
</organism>
<evidence type="ECO:0000313" key="2">
    <source>
        <dbReference type="Proteomes" id="UP000325440"/>
    </source>
</evidence>
<keyword evidence="2" id="KW-1185">Reference proteome</keyword>
<dbReference type="EMBL" id="CABPRJ010001522">
    <property type="protein sequence ID" value="VVC38921.1"/>
    <property type="molecule type" value="Genomic_DNA"/>
</dbReference>
<proteinExistence type="predicted"/>
<feature type="non-terminal residue" evidence="1">
    <location>
        <position position="1"/>
    </location>
</feature>